<dbReference type="PANTHER" id="PTHR46985:SF2">
    <property type="entry name" value="APOPTOSIS-ASSOCIATED SPECK-LIKE PROTEIN CONTAINING A CARD"/>
    <property type="match status" value="1"/>
</dbReference>
<dbReference type="Ensembl" id="ENSHBUT00000014545.1">
    <property type="protein sequence ID" value="ENSHBUP00000022097.1"/>
    <property type="gene ID" value="ENSHBUG00000002161.1"/>
</dbReference>
<dbReference type="SUPFAM" id="SSF47986">
    <property type="entry name" value="DEATH domain"/>
    <property type="match status" value="1"/>
</dbReference>
<keyword evidence="4" id="KW-0391">Immunity</keyword>
<name>A0A3Q3CGW1_HAPBU</name>
<keyword evidence="5" id="KW-0395">Inflammatory response</keyword>
<dbReference type="Gene3D" id="1.10.533.10">
    <property type="entry name" value="Death Domain, Fas"/>
    <property type="match status" value="1"/>
</dbReference>
<dbReference type="PANTHER" id="PTHR46985">
    <property type="entry name" value="NACHT, LRR AND PYD DOMAINS-CONTAINING PROTEIN 1"/>
    <property type="match status" value="1"/>
</dbReference>
<dbReference type="InterPro" id="IPR051249">
    <property type="entry name" value="NLRP_Inflammasome"/>
</dbReference>
<evidence type="ECO:0000259" key="6">
    <source>
        <dbReference type="PROSITE" id="PS50209"/>
    </source>
</evidence>
<reference evidence="7" key="2">
    <citation type="submission" date="2025-09" db="UniProtKB">
        <authorList>
            <consortium name="Ensembl"/>
        </authorList>
    </citation>
    <scope>IDENTIFICATION</scope>
</reference>
<evidence type="ECO:0000256" key="3">
    <source>
        <dbReference type="ARBA" id="ARBA00022588"/>
    </source>
</evidence>
<keyword evidence="8" id="KW-1185">Reference proteome</keyword>
<dbReference type="GO" id="GO:0042981">
    <property type="term" value="P:regulation of apoptotic process"/>
    <property type="evidence" value="ECO:0007669"/>
    <property type="project" value="InterPro"/>
</dbReference>
<dbReference type="GeneTree" id="ENSGT00940000177773"/>
<organism evidence="7 8">
    <name type="scientific">Haplochromis burtoni</name>
    <name type="common">Burton's mouthbrooder</name>
    <name type="synonym">Chromis burtoni</name>
    <dbReference type="NCBI Taxonomy" id="8153"/>
    <lineage>
        <taxon>Eukaryota</taxon>
        <taxon>Metazoa</taxon>
        <taxon>Chordata</taxon>
        <taxon>Craniata</taxon>
        <taxon>Vertebrata</taxon>
        <taxon>Euteleostomi</taxon>
        <taxon>Actinopterygii</taxon>
        <taxon>Neopterygii</taxon>
        <taxon>Teleostei</taxon>
        <taxon>Neoteleostei</taxon>
        <taxon>Acanthomorphata</taxon>
        <taxon>Ovalentaria</taxon>
        <taxon>Cichlomorphae</taxon>
        <taxon>Cichliformes</taxon>
        <taxon>Cichlidae</taxon>
        <taxon>African cichlids</taxon>
        <taxon>Pseudocrenilabrinae</taxon>
        <taxon>Haplochromini</taxon>
        <taxon>Haplochromis</taxon>
    </lineage>
</organism>
<dbReference type="GO" id="GO:0006954">
    <property type="term" value="P:inflammatory response"/>
    <property type="evidence" value="ECO:0007669"/>
    <property type="project" value="UniProtKB-KW"/>
</dbReference>
<keyword evidence="2" id="KW-0963">Cytoplasm</keyword>
<evidence type="ECO:0000256" key="4">
    <source>
        <dbReference type="ARBA" id="ARBA00022859"/>
    </source>
</evidence>
<keyword evidence="3" id="KW-0399">Innate immunity</keyword>
<accession>A0A3Q3CGW1</accession>
<feature type="domain" description="CARD" evidence="6">
    <location>
        <begin position="5"/>
        <end position="79"/>
    </location>
</feature>
<evidence type="ECO:0000313" key="8">
    <source>
        <dbReference type="Proteomes" id="UP000264840"/>
    </source>
</evidence>
<dbReference type="GO" id="GO:0045087">
    <property type="term" value="P:innate immune response"/>
    <property type="evidence" value="ECO:0007669"/>
    <property type="project" value="UniProtKB-KW"/>
</dbReference>
<sequence>MTSIISEPGWHFVDRHRIALIDRVSDTVAILDKLLDKGLISEERFDAVRALNTTQDQMREIIKSVKSTNAAKDAFYEILNGMKALMPLMSELEGSQ</sequence>
<dbReference type="AlphaFoldDB" id="A0A3Q3CGW1"/>
<dbReference type="InterPro" id="IPR001315">
    <property type="entry name" value="CARD"/>
</dbReference>
<evidence type="ECO:0000256" key="5">
    <source>
        <dbReference type="ARBA" id="ARBA00023198"/>
    </source>
</evidence>
<comment type="subcellular location">
    <subcellularLocation>
        <location evidence="1">Cytoplasm</location>
        <location evidence="1">Cytosol</location>
    </subcellularLocation>
</comment>
<dbReference type="Pfam" id="PF00619">
    <property type="entry name" value="CARD"/>
    <property type="match status" value="1"/>
</dbReference>
<dbReference type="OMA" id="XTALINR"/>
<evidence type="ECO:0000256" key="2">
    <source>
        <dbReference type="ARBA" id="ARBA00022490"/>
    </source>
</evidence>
<reference evidence="7" key="1">
    <citation type="submission" date="2025-08" db="UniProtKB">
        <authorList>
            <consortium name="Ensembl"/>
        </authorList>
    </citation>
    <scope>IDENTIFICATION</scope>
</reference>
<proteinExistence type="predicted"/>
<evidence type="ECO:0000313" key="7">
    <source>
        <dbReference type="Ensembl" id="ENSHBUP00000022097.1"/>
    </source>
</evidence>
<dbReference type="Proteomes" id="UP000264840">
    <property type="component" value="Unplaced"/>
</dbReference>
<protein>
    <recommendedName>
        <fullName evidence="6">CARD domain-containing protein</fullName>
    </recommendedName>
</protein>
<dbReference type="PROSITE" id="PS50209">
    <property type="entry name" value="CARD"/>
    <property type="match status" value="1"/>
</dbReference>
<evidence type="ECO:0000256" key="1">
    <source>
        <dbReference type="ARBA" id="ARBA00004514"/>
    </source>
</evidence>
<dbReference type="STRING" id="8153.ENSHBUP00000022097"/>
<dbReference type="InterPro" id="IPR011029">
    <property type="entry name" value="DEATH-like_dom_sf"/>
</dbReference>
<dbReference type="GO" id="GO:0005829">
    <property type="term" value="C:cytosol"/>
    <property type="evidence" value="ECO:0007669"/>
    <property type="project" value="UniProtKB-SubCell"/>
</dbReference>